<feature type="domain" description="PNPLA" evidence="3">
    <location>
        <begin position="14"/>
        <end position="198"/>
    </location>
</feature>
<dbReference type="PANTHER" id="PTHR46394:SF1">
    <property type="entry name" value="PNPLA DOMAIN-CONTAINING PROTEIN"/>
    <property type="match status" value="1"/>
</dbReference>
<dbReference type="EMBL" id="MN739107">
    <property type="protein sequence ID" value="QHS89227.1"/>
    <property type="molecule type" value="Genomic_DNA"/>
</dbReference>
<reference evidence="4" key="1">
    <citation type="journal article" date="2020" name="Nature">
        <title>Giant virus diversity and host interactions through global metagenomics.</title>
        <authorList>
            <person name="Schulz F."/>
            <person name="Roux S."/>
            <person name="Paez-Espino D."/>
            <person name="Jungbluth S."/>
            <person name="Walsh D.A."/>
            <person name="Denef V.J."/>
            <person name="McMahon K.D."/>
            <person name="Konstantinidis K.T."/>
            <person name="Eloe-Fadrosh E.A."/>
            <person name="Kyrpides N.C."/>
            <person name="Woyke T."/>
        </authorList>
    </citation>
    <scope>NUCLEOTIDE SEQUENCE</scope>
    <source>
        <strain evidence="4">GVMAG-M-3300010158-60</strain>
    </source>
</reference>
<dbReference type="Pfam" id="PF01734">
    <property type="entry name" value="Patatin"/>
    <property type="match status" value="1"/>
</dbReference>
<name>A0A6C0BAE6_9ZZZZ</name>
<evidence type="ECO:0000313" key="4">
    <source>
        <dbReference type="EMBL" id="QHS89227.1"/>
    </source>
</evidence>
<evidence type="ECO:0000256" key="2">
    <source>
        <dbReference type="SAM" id="Phobius"/>
    </source>
</evidence>
<dbReference type="GO" id="GO:0006629">
    <property type="term" value="P:lipid metabolic process"/>
    <property type="evidence" value="ECO:0007669"/>
    <property type="project" value="UniProtKB-KW"/>
</dbReference>
<sequence length="299" mass="33230">MAHPHVKKIPPLRIVLSGGGIRGVAHTGALLALKQAGMLKSVKEFCGVSAGGLIAFCLCIGYTLEQIRSLCIQFDFGEMRSLEPENIFSFFETYGLDSGERIKRLYESLLRQKGLSPSITFAELATTSPYRLRLFASDLMTIKVREFSEAKTPSVSVVTALLASSCIPCYFQPITDPETGHLLVDGGALNNFPLAFLTEDEKVFALGITFSEDHVQTESIDSMIQFFERIHACFHLPRTLNIWKQNEEKIIIIPCGHYPMWDFEASSEVKDEMIKKGYDAAAAFIKGSSQGPKRRYSVS</sequence>
<evidence type="ECO:0000256" key="1">
    <source>
        <dbReference type="ARBA" id="ARBA00023098"/>
    </source>
</evidence>
<feature type="transmembrane region" description="Helical" evidence="2">
    <location>
        <begin position="45"/>
        <end position="64"/>
    </location>
</feature>
<organism evidence="4">
    <name type="scientific">viral metagenome</name>
    <dbReference type="NCBI Taxonomy" id="1070528"/>
    <lineage>
        <taxon>unclassified sequences</taxon>
        <taxon>metagenomes</taxon>
        <taxon>organismal metagenomes</taxon>
    </lineage>
</organism>
<dbReference type="PROSITE" id="PS51635">
    <property type="entry name" value="PNPLA"/>
    <property type="match status" value="1"/>
</dbReference>
<dbReference type="InterPro" id="IPR016035">
    <property type="entry name" value="Acyl_Trfase/lysoPLipase"/>
</dbReference>
<keyword evidence="2" id="KW-0812">Transmembrane</keyword>
<dbReference type="PANTHER" id="PTHR46394">
    <property type="entry name" value="ANNEXIN"/>
    <property type="match status" value="1"/>
</dbReference>
<accession>A0A6C0BAE6</accession>
<dbReference type="InterPro" id="IPR002641">
    <property type="entry name" value="PNPLA_dom"/>
</dbReference>
<dbReference type="AlphaFoldDB" id="A0A6C0BAE6"/>
<evidence type="ECO:0000259" key="3">
    <source>
        <dbReference type="PROSITE" id="PS51635"/>
    </source>
</evidence>
<keyword evidence="1" id="KW-0443">Lipid metabolism</keyword>
<dbReference type="Gene3D" id="3.40.1090.10">
    <property type="entry name" value="Cytosolic phospholipase A2 catalytic domain"/>
    <property type="match status" value="2"/>
</dbReference>
<dbReference type="InterPro" id="IPR052580">
    <property type="entry name" value="Lipid_Hydrolase"/>
</dbReference>
<dbReference type="SUPFAM" id="SSF52151">
    <property type="entry name" value="FabD/lysophospholipase-like"/>
    <property type="match status" value="1"/>
</dbReference>
<proteinExistence type="predicted"/>
<keyword evidence="2" id="KW-1133">Transmembrane helix</keyword>
<protein>
    <recommendedName>
        <fullName evidence="3">PNPLA domain-containing protein</fullName>
    </recommendedName>
</protein>
<keyword evidence="2" id="KW-0472">Membrane</keyword>